<evidence type="ECO:0000256" key="1">
    <source>
        <dbReference type="SAM" id="MobiDB-lite"/>
    </source>
</evidence>
<dbReference type="InterPro" id="IPR044171">
    <property type="entry name" value="LAX2-like"/>
</dbReference>
<dbReference type="OrthoDB" id="1932457at2759"/>
<name>A0A9E7GMD1_9LILI</name>
<reference evidence="2" key="1">
    <citation type="submission" date="2022-05" db="EMBL/GenBank/DDBJ databases">
        <title>The Musa troglodytarum L. genome provides insights into the mechanism of non-climacteric behaviour and enrichment of carotenoids.</title>
        <authorList>
            <person name="Wang J."/>
        </authorList>
    </citation>
    <scope>NUCLEOTIDE SEQUENCE</scope>
    <source>
        <tissue evidence="2">Leaf</tissue>
    </source>
</reference>
<keyword evidence="3" id="KW-1185">Reference proteome</keyword>
<feature type="compositionally biased region" description="Basic and acidic residues" evidence="1">
    <location>
        <begin position="44"/>
        <end position="65"/>
    </location>
</feature>
<organism evidence="2 3">
    <name type="scientific">Musa troglodytarum</name>
    <name type="common">fe'i banana</name>
    <dbReference type="NCBI Taxonomy" id="320322"/>
    <lineage>
        <taxon>Eukaryota</taxon>
        <taxon>Viridiplantae</taxon>
        <taxon>Streptophyta</taxon>
        <taxon>Embryophyta</taxon>
        <taxon>Tracheophyta</taxon>
        <taxon>Spermatophyta</taxon>
        <taxon>Magnoliopsida</taxon>
        <taxon>Liliopsida</taxon>
        <taxon>Zingiberales</taxon>
        <taxon>Musaceae</taxon>
        <taxon>Musa</taxon>
    </lineage>
</organism>
<feature type="region of interest" description="Disordered" evidence="1">
    <location>
        <begin position="22"/>
        <end position="114"/>
    </location>
</feature>
<sequence length="336" mass="37768">MAPATNLLRPTHCDGYGSAYFDDNRRDHEQASGLMANKATGTSDGHEEGDKIGKEASKVDGDDGRGGWLQLSIGGGRRSNYPKLQDPSPVLDPSSSNGRNKSEPPEFHLFCRRPSEPPPALAPPLFPAIMGGYCHHWPEYPSPSSTAIPFTPSSSSRGQFVCPPATFSSPLWLDGEMRVVSQPRRPQTGMWLVLQAAQDQVKEPFLPQIPKSYLRIKYFLSLFSVHHLPPLFLFWDKECHDWNLNTSSPTYKADSFCRDGRMTIRLLMRYLASKLGLEDDSQVEITCRGQQLSPFLTLLYVRDNIWCSPEAVELHTDTSSTKYVMNLLYRSRGRCR</sequence>
<dbReference type="AlphaFoldDB" id="A0A9E7GMD1"/>
<dbReference type="EMBL" id="CP097509">
    <property type="protein sequence ID" value="URE17966.1"/>
    <property type="molecule type" value="Genomic_DNA"/>
</dbReference>
<dbReference type="PANTHER" id="PTHR47290">
    <property type="entry name" value="RING FINGER PROTEIN"/>
    <property type="match status" value="1"/>
</dbReference>
<protein>
    <submittedName>
        <fullName evidence="2">Uncharacterized protein</fullName>
    </submittedName>
</protein>
<dbReference type="PANTHER" id="PTHR47290:SF4">
    <property type="entry name" value="RING FINGER PROTEIN"/>
    <property type="match status" value="1"/>
</dbReference>
<proteinExistence type="predicted"/>
<dbReference type="Proteomes" id="UP001055439">
    <property type="component" value="Chromosome 7"/>
</dbReference>
<accession>A0A9E7GMD1</accession>
<gene>
    <name evidence="2" type="ORF">MUK42_12490</name>
</gene>
<dbReference type="Gene3D" id="3.10.20.90">
    <property type="entry name" value="Phosphatidylinositol 3-kinase Catalytic Subunit, Chain A, domain 1"/>
    <property type="match status" value="1"/>
</dbReference>
<evidence type="ECO:0000313" key="2">
    <source>
        <dbReference type="EMBL" id="URE17966.1"/>
    </source>
</evidence>
<evidence type="ECO:0000313" key="3">
    <source>
        <dbReference type="Proteomes" id="UP001055439"/>
    </source>
</evidence>